<evidence type="ECO:0000313" key="3">
    <source>
        <dbReference type="Proteomes" id="UP000050454"/>
    </source>
</evidence>
<evidence type="ECO:0000313" key="2">
    <source>
        <dbReference type="EMBL" id="KPM48593.1"/>
    </source>
</evidence>
<organism evidence="2 3">
    <name type="scientific">Jiulongibacter sediminis</name>
    <dbReference type="NCBI Taxonomy" id="1605367"/>
    <lineage>
        <taxon>Bacteria</taxon>
        <taxon>Pseudomonadati</taxon>
        <taxon>Bacteroidota</taxon>
        <taxon>Cytophagia</taxon>
        <taxon>Cytophagales</taxon>
        <taxon>Leadbetterellaceae</taxon>
        <taxon>Jiulongibacter</taxon>
    </lineage>
</organism>
<dbReference type="STRING" id="1605367.AFM12_08255"/>
<evidence type="ECO:0000256" key="1">
    <source>
        <dbReference type="SAM" id="SignalP"/>
    </source>
</evidence>
<proteinExistence type="predicted"/>
<dbReference type="EMBL" id="LGTQ01000006">
    <property type="protein sequence ID" value="KPM48593.1"/>
    <property type="molecule type" value="Genomic_DNA"/>
</dbReference>
<dbReference type="AlphaFoldDB" id="A0A0P7BUT1"/>
<gene>
    <name evidence="2" type="ORF">AFM12_08255</name>
</gene>
<dbReference type="RefSeq" id="WP_055146506.1">
    <property type="nucleotide sequence ID" value="NZ_JXSZ01000006.1"/>
</dbReference>
<accession>A0A0P7BUT1</accession>
<dbReference type="Proteomes" id="UP000050454">
    <property type="component" value="Unassembled WGS sequence"/>
</dbReference>
<protein>
    <submittedName>
        <fullName evidence="2">Uncharacterized protein</fullName>
    </submittedName>
</protein>
<keyword evidence="1" id="KW-0732">Signal</keyword>
<feature type="chain" id="PRO_5006136243" evidence="1">
    <location>
        <begin position="20"/>
        <end position="188"/>
    </location>
</feature>
<reference evidence="2 3" key="1">
    <citation type="submission" date="2015-07" db="EMBL/GenBank/DDBJ databases">
        <title>The draft genome sequence of Leadbetterella sp. JN14-9.</title>
        <authorList>
            <person name="Liu Y."/>
            <person name="Du J."/>
            <person name="Shao Z."/>
        </authorList>
    </citation>
    <scope>NUCLEOTIDE SEQUENCE [LARGE SCALE GENOMIC DNA]</scope>
    <source>
        <strain evidence="2 3">JN14-9</strain>
    </source>
</reference>
<feature type="signal peptide" evidence="1">
    <location>
        <begin position="1"/>
        <end position="19"/>
    </location>
</feature>
<keyword evidence="3" id="KW-1185">Reference proteome</keyword>
<sequence>MKGLIILLVFLLSFSGLFAQETELALDIKEIEIYHIMKNLTKGHFVRTNGEFELTFEIDEKGIPHNLKVNPAPEDSILQINRFELEQLRFKTEGKPQQVLFKIFSHYTTPSSKGEDRVWDKYDIENLRFHSNDGELLGFLEHDDLIELRPFLYMGISCGTGNWTPQEIPQVNPLLKPKLTEKLILPNF</sequence>
<comment type="caution">
    <text evidence="2">The sequence shown here is derived from an EMBL/GenBank/DDBJ whole genome shotgun (WGS) entry which is preliminary data.</text>
</comment>
<name>A0A0P7BUT1_9BACT</name>